<dbReference type="EMBL" id="SNRW01008545">
    <property type="protein sequence ID" value="KAA6379365.1"/>
    <property type="molecule type" value="Genomic_DNA"/>
</dbReference>
<protein>
    <submittedName>
        <fullName evidence="1">Uncharacterized protein</fullName>
    </submittedName>
</protein>
<dbReference type="AlphaFoldDB" id="A0A5J4VA13"/>
<proteinExistence type="predicted"/>
<name>A0A5J4VA13_9EUKA</name>
<comment type="caution">
    <text evidence="1">The sequence shown here is derived from an EMBL/GenBank/DDBJ whole genome shotgun (WGS) entry which is preliminary data.</text>
</comment>
<organism evidence="1 2">
    <name type="scientific">Streblomastix strix</name>
    <dbReference type="NCBI Taxonomy" id="222440"/>
    <lineage>
        <taxon>Eukaryota</taxon>
        <taxon>Metamonada</taxon>
        <taxon>Preaxostyla</taxon>
        <taxon>Oxymonadida</taxon>
        <taxon>Streblomastigidae</taxon>
        <taxon>Streblomastix</taxon>
    </lineage>
</organism>
<reference evidence="1 2" key="1">
    <citation type="submission" date="2019-03" db="EMBL/GenBank/DDBJ databases">
        <title>Single cell metagenomics reveals metabolic interactions within the superorganism composed of flagellate Streblomastix strix and complex community of Bacteroidetes bacteria on its surface.</title>
        <authorList>
            <person name="Treitli S.C."/>
            <person name="Kolisko M."/>
            <person name="Husnik F."/>
            <person name="Keeling P."/>
            <person name="Hampl V."/>
        </authorList>
    </citation>
    <scope>NUCLEOTIDE SEQUENCE [LARGE SCALE GENOMIC DNA]</scope>
    <source>
        <strain evidence="1">ST1C</strain>
    </source>
</reference>
<accession>A0A5J4VA13</accession>
<evidence type="ECO:0000313" key="1">
    <source>
        <dbReference type="EMBL" id="KAA6379365.1"/>
    </source>
</evidence>
<sequence length="334" mass="38088">MSVDFNFKVEDARRNAVQHFFSSDPLQNLRIAVAVRKIPIDTKTDILLEQAISRKAPFGGLDAGTDEYFTAIFGWQHKFFSPEEVKYYTQNSREVEQIGNELDLSYLRRIQQLQEESEGSYQGNTIYTYTSQDFLLPSCIKCRKLSTSAGETTPLTEGIFAMQEGDASPAIHNRTPLEMQMHLMVAVYRPGLRRNIEQQEDGLQNLRGNRNDQQGGRLGEIGEQIGEELLCTLTMSENGRLDIRPPLLNVGSNDAPVDQRRLFAIESDQGVGPYKFLSKLGNCTFEYTIEDVSALRRAEERELEAAMYRRVYDRQNRLRNLTIAQQPFIQPSVT</sequence>
<gene>
    <name evidence="1" type="ORF">EZS28_025110</name>
</gene>
<dbReference type="Proteomes" id="UP000324800">
    <property type="component" value="Unassembled WGS sequence"/>
</dbReference>
<evidence type="ECO:0000313" key="2">
    <source>
        <dbReference type="Proteomes" id="UP000324800"/>
    </source>
</evidence>